<dbReference type="Proteomes" id="UP000585665">
    <property type="component" value="Unassembled WGS sequence"/>
</dbReference>
<evidence type="ECO:0000313" key="2">
    <source>
        <dbReference type="Proteomes" id="UP000585665"/>
    </source>
</evidence>
<name>A0A850P5D6_9PROT</name>
<reference evidence="1 2" key="1">
    <citation type="submission" date="2020-06" db="EMBL/GenBank/DDBJ databases">
        <title>Description of novel acetic acid bacteria.</title>
        <authorList>
            <person name="Sombolestani A."/>
        </authorList>
    </citation>
    <scope>NUCLEOTIDE SEQUENCE [LARGE SCALE GENOMIC DNA]</scope>
    <source>
        <strain evidence="1 2">LMG 27010</strain>
    </source>
</reference>
<organism evidence="1 2">
    <name type="scientific">Ameyamaea chiangmaiensis</name>
    <dbReference type="NCBI Taxonomy" id="442969"/>
    <lineage>
        <taxon>Bacteria</taxon>
        <taxon>Pseudomonadati</taxon>
        <taxon>Pseudomonadota</taxon>
        <taxon>Alphaproteobacteria</taxon>
        <taxon>Acetobacterales</taxon>
        <taxon>Acetobacteraceae</taxon>
        <taxon>Ameyamaea</taxon>
    </lineage>
</organism>
<sequence>MTHSAQHRRTRHHLPARWHVLAELLMHCRRFSGDALFIAADALAEFACDADMLGAPDMAAEARGLATRLRDAGTCRARQDTATGATHG</sequence>
<comment type="caution">
    <text evidence="1">The sequence shown here is derived from an EMBL/GenBank/DDBJ whole genome shotgun (WGS) entry which is preliminary data.</text>
</comment>
<keyword evidence="2" id="KW-1185">Reference proteome</keyword>
<protein>
    <submittedName>
        <fullName evidence="1">Uncharacterized protein</fullName>
    </submittedName>
</protein>
<accession>A0A850P5D6</accession>
<evidence type="ECO:0000313" key="1">
    <source>
        <dbReference type="EMBL" id="NVN39024.1"/>
    </source>
</evidence>
<proteinExistence type="predicted"/>
<gene>
    <name evidence="1" type="ORF">HUK82_00390</name>
</gene>
<dbReference type="EMBL" id="JABXXR010000001">
    <property type="protein sequence ID" value="NVN39024.1"/>
    <property type="molecule type" value="Genomic_DNA"/>
</dbReference>
<dbReference type="AlphaFoldDB" id="A0A850P5D6"/>
<dbReference type="RefSeq" id="WP_176612047.1">
    <property type="nucleotide sequence ID" value="NZ_JABXXR010000001.1"/>
</dbReference>